<dbReference type="Pfam" id="PF24298">
    <property type="entry name" value="DUF7482"/>
    <property type="match status" value="1"/>
</dbReference>
<accession>A0A0F9HWR5</accession>
<protein>
    <recommendedName>
        <fullName evidence="1">DUF7482 domain-containing protein</fullName>
    </recommendedName>
</protein>
<proteinExistence type="predicted"/>
<name>A0A0F9HWR5_9ZZZZ</name>
<gene>
    <name evidence="2" type="ORF">LCGC14_1732620</name>
</gene>
<dbReference type="EMBL" id="LAZR01015741">
    <property type="protein sequence ID" value="KKM07567.1"/>
    <property type="molecule type" value="Genomic_DNA"/>
</dbReference>
<feature type="domain" description="DUF7482" evidence="1">
    <location>
        <begin position="133"/>
        <end position="306"/>
    </location>
</feature>
<evidence type="ECO:0000259" key="1">
    <source>
        <dbReference type="Pfam" id="PF24298"/>
    </source>
</evidence>
<sequence>MKTIGIQFSIAIITSLLMLYNISAIQTVDAHGGAGSPGHERFESITITQHAFAEESKIPDWVRNIFIWYGQGQISEDDVLNAITFLVTNQIIQIDMANQSMGMMGQGMMVQNMPFNVDAPVIMPMIDGYYNRDKVYFVHTEVSDSVMAEMMTRMINFPILHVPELKNIPEEQMAKIYVFTNGIPGSEPYGGGPFMFQIDVFDSIPGQAEYSQFRVPHLVTWNENAKPRVLTSESDILKAETNGELTIEKTANVVNVPMVTWEMQGGYGKTMGKTSTVPRIFESMQGVEGELTFVDEDNYIAIFKLHSEKGMGMMGMN</sequence>
<reference evidence="2" key="1">
    <citation type="journal article" date="2015" name="Nature">
        <title>Complex archaea that bridge the gap between prokaryotes and eukaryotes.</title>
        <authorList>
            <person name="Spang A."/>
            <person name="Saw J.H."/>
            <person name="Jorgensen S.L."/>
            <person name="Zaremba-Niedzwiedzka K."/>
            <person name="Martijn J."/>
            <person name="Lind A.E."/>
            <person name="van Eijk R."/>
            <person name="Schleper C."/>
            <person name="Guy L."/>
            <person name="Ettema T.J."/>
        </authorList>
    </citation>
    <scope>NUCLEOTIDE SEQUENCE</scope>
</reference>
<dbReference type="InterPro" id="IPR055905">
    <property type="entry name" value="DUF7482"/>
</dbReference>
<evidence type="ECO:0000313" key="2">
    <source>
        <dbReference type="EMBL" id="KKM07567.1"/>
    </source>
</evidence>
<comment type="caution">
    <text evidence="2">The sequence shown here is derived from an EMBL/GenBank/DDBJ whole genome shotgun (WGS) entry which is preliminary data.</text>
</comment>
<organism evidence="2">
    <name type="scientific">marine sediment metagenome</name>
    <dbReference type="NCBI Taxonomy" id="412755"/>
    <lineage>
        <taxon>unclassified sequences</taxon>
        <taxon>metagenomes</taxon>
        <taxon>ecological metagenomes</taxon>
    </lineage>
</organism>
<dbReference type="AlphaFoldDB" id="A0A0F9HWR5"/>